<evidence type="ECO:0000313" key="4">
    <source>
        <dbReference type="Proteomes" id="UP000183071"/>
    </source>
</evidence>
<name>A0A0M9CI42_9FLAO</name>
<dbReference type="EMBL" id="LGBR01000001">
    <property type="protein sequence ID" value="KOY52425.1"/>
    <property type="molecule type" value="Genomic_DNA"/>
</dbReference>
<keyword evidence="4" id="KW-1185">Reference proteome</keyword>
<dbReference type="PATRIC" id="fig|1300348.6.peg.1986"/>
<organism evidence="1 3">
    <name type="scientific">Polaribacter dokdonensis DSW-5</name>
    <dbReference type="NCBI Taxonomy" id="1300348"/>
    <lineage>
        <taxon>Bacteria</taxon>
        <taxon>Pseudomonadati</taxon>
        <taxon>Bacteroidota</taxon>
        <taxon>Flavobacteriia</taxon>
        <taxon>Flavobacteriales</taxon>
        <taxon>Flavobacteriaceae</taxon>
    </lineage>
</organism>
<evidence type="ECO:0000313" key="2">
    <source>
        <dbReference type="EMBL" id="SEE45251.1"/>
    </source>
</evidence>
<dbReference type="PROSITE" id="PS51257">
    <property type="entry name" value="PROKAR_LIPOPROTEIN"/>
    <property type="match status" value="1"/>
</dbReference>
<evidence type="ECO:0000313" key="3">
    <source>
        <dbReference type="Proteomes" id="UP000037716"/>
    </source>
</evidence>
<dbReference type="AlphaFoldDB" id="A0A0M9CI42"/>
<proteinExistence type="predicted"/>
<dbReference type="STRING" id="1300348.I602_1985"/>
<accession>A0A0M9CI42</accession>
<dbReference type="Proteomes" id="UP000183071">
    <property type="component" value="Unassembled WGS sequence"/>
</dbReference>
<reference evidence="2 4" key="2">
    <citation type="submission" date="2016-10" db="EMBL/GenBank/DDBJ databases">
        <authorList>
            <person name="Varghese N."/>
            <person name="Submissions S."/>
        </authorList>
    </citation>
    <scope>NUCLEOTIDE SEQUENCE [LARGE SCALE GENOMIC DNA]</scope>
    <source>
        <strain evidence="2 4">DSW-5</strain>
    </source>
</reference>
<comment type="caution">
    <text evidence="1">The sequence shown here is derived from an EMBL/GenBank/DDBJ whole genome shotgun (WGS) entry which is preliminary data.</text>
</comment>
<protein>
    <recommendedName>
        <fullName evidence="5">Lipoprotein</fullName>
    </recommendedName>
</protein>
<dbReference type="EMBL" id="FNUE01000002">
    <property type="protein sequence ID" value="SEE45251.1"/>
    <property type="molecule type" value="Genomic_DNA"/>
</dbReference>
<dbReference type="Proteomes" id="UP000037716">
    <property type="component" value="Unassembled WGS sequence"/>
</dbReference>
<evidence type="ECO:0000313" key="1">
    <source>
        <dbReference type="EMBL" id="KOY52425.1"/>
    </source>
</evidence>
<gene>
    <name evidence="1" type="ORF">I602_1985</name>
    <name evidence="2" type="ORF">SAMN05444353_1756</name>
</gene>
<sequence length="255" mass="30440">MNRLLILLFSIFLIGCCNQPKLLNNGLTKKAHKTTIYFINIRKDSLNKKIQDTVSIIENKYNNNDKISYLTQNPLFTNEQMEIEYIYDEFNKIKKEIGKISTDSIMFTVNYFYKDSLVFKTKSETKNDIFHMKQIGKYEYNSDKTLKQTSLLNQYIDIESNDTISNTIEISKYDKKELITESRLSDLIKPERNINSKYEYECGILKAVKEFNDKDSLISKTEYKYEFDKFKNWIKRESFENGKLEYIKTRKIEYK</sequence>
<reference evidence="1 3" key="1">
    <citation type="submission" date="2015-07" db="EMBL/GenBank/DDBJ databases">
        <title>Genome of Polaribacter dokdonenesis DSW-5, isolated from seawater off Dokdo in Korea.</title>
        <authorList>
            <person name="Yoon K."/>
            <person name="Song J.Y."/>
            <person name="Kim J.F."/>
        </authorList>
    </citation>
    <scope>NUCLEOTIDE SEQUENCE [LARGE SCALE GENOMIC DNA]</scope>
    <source>
        <strain evidence="1 3">DSW-5</strain>
    </source>
</reference>
<evidence type="ECO:0008006" key="5">
    <source>
        <dbReference type="Google" id="ProtNLM"/>
    </source>
</evidence>